<protein>
    <recommendedName>
        <fullName evidence="4">Secreted protein</fullName>
    </recommendedName>
</protein>
<keyword evidence="1" id="KW-0732">Signal</keyword>
<evidence type="ECO:0000313" key="3">
    <source>
        <dbReference type="Proteomes" id="UP001221757"/>
    </source>
</evidence>
<evidence type="ECO:0000313" key="2">
    <source>
        <dbReference type="EMBL" id="KAJ7686363.1"/>
    </source>
</evidence>
<gene>
    <name evidence="2" type="ORF">B0H17DRAFT_1204274</name>
</gene>
<dbReference type="Proteomes" id="UP001221757">
    <property type="component" value="Unassembled WGS sequence"/>
</dbReference>
<evidence type="ECO:0008006" key="4">
    <source>
        <dbReference type="Google" id="ProtNLM"/>
    </source>
</evidence>
<feature type="chain" id="PRO_5042294939" description="Secreted protein" evidence="1">
    <location>
        <begin position="23"/>
        <end position="85"/>
    </location>
</feature>
<proteinExistence type="predicted"/>
<name>A0AAD7D9H6_MYCRO</name>
<organism evidence="2 3">
    <name type="scientific">Mycena rosella</name>
    <name type="common">Pink bonnet</name>
    <name type="synonym">Agaricus rosellus</name>
    <dbReference type="NCBI Taxonomy" id="1033263"/>
    <lineage>
        <taxon>Eukaryota</taxon>
        <taxon>Fungi</taxon>
        <taxon>Dikarya</taxon>
        <taxon>Basidiomycota</taxon>
        <taxon>Agaricomycotina</taxon>
        <taxon>Agaricomycetes</taxon>
        <taxon>Agaricomycetidae</taxon>
        <taxon>Agaricales</taxon>
        <taxon>Marasmiineae</taxon>
        <taxon>Mycenaceae</taxon>
        <taxon>Mycena</taxon>
    </lineage>
</organism>
<reference evidence="2" key="1">
    <citation type="submission" date="2023-03" db="EMBL/GenBank/DDBJ databases">
        <title>Massive genome expansion in bonnet fungi (Mycena s.s.) driven by repeated elements and novel gene families across ecological guilds.</title>
        <authorList>
            <consortium name="Lawrence Berkeley National Laboratory"/>
            <person name="Harder C.B."/>
            <person name="Miyauchi S."/>
            <person name="Viragh M."/>
            <person name="Kuo A."/>
            <person name="Thoen E."/>
            <person name="Andreopoulos B."/>
            <person name="Lu D."/>
            <person name="Skrede I."/>
            <person name="Drula E."/>
            <person name="Henrissat B."/>
            <person name="Morin E."/>
            <person name="Kohler A."/>
            <person name="Barry K."/>
            <person name="LaButti K."/>
            <person name="Morin E."/>
            <person name="Salamov A."/>
            <person name="Lipzen A."/>
            <person name="Mereny Z."/>
            <person name="Hegedus B."/>
            <person name="Baldrian P."/>
            <person name="Stursova M."/>
            <person name="Weitz H."/>
            <person name="Taylor A."/>
            <person name="Grigoriev I.V."/>
            <person name="Nagy L.G."/>
            <person name="Martin F."/>
            <person name="Kauserud H."/>
        </authorList>
    </citation>
    <scope>NUCLEOTIDE SEQUENCE</scope>
    <source>
        <strain evidence="2">CBHHK067</strain>
    </source>
</reference>
<dbReference type="EMBL" id="JARKIE010000096">
    <property type="protein sequence ID" value="KAJ7686363.1"/>
    <property type="molecule type" value="Genomic_DNA"/>
</dbReference>
<evidence type="ECO:0000256" key="1">
    <source>
        <dbReference type="SAM" id="SignalP"/>
    </source>
</evidence>
<accession>A0AAD7D9H6</accession>
<comment type="caution">
    <text evidence="2">The sequence shown here is derived from an EMBL/GenBank/DDBJ whole genome shotgun (WGS) entry which is preliminary data.</text>
</comment>
<dbReference type="AlphaFoldDB" id="A0AAD7D9H6"/>
<sequence>MRYYSTVVLVLAALMRADITAAMPSGDIICPGPPSVLRSLHTEVTCPGQACSATVPCCTCYLCSAGVSLHPLNSAMLETEKLNGG</sequence>
<keyword evidence="3" id="KW-1185">Reference proteome</keyword>
<feature type="signal peptide" evidence="1">
    <location>
        <begin position="1"/>
        <end position="22"/>
    </location>
</feature>